<evidence type="ECO:0000313" key="6">
    <source>
        <dbReference type="Proteomes" id="UP000216024"/>
    </source>
</evidence>
<evidence type="ECO:0000313" key="5">
    <source>
        <dbReference type="EMBL" id="PAB57842.1"/>
    </source>
</evidence>
<evidence type="ECO:0000256" key="2">
    <source>
        <dbReference type="ARBA" id="ARBA00023004"/>
    </source>
</evidence>
<gene>
    <name evidence="5" type="ORF">CCE28_17740</name>
</gene>
<dbReference type="OrthoDB" id="9785699at2"/>
<dbReference type="PANTHER" id="PTHR43432:SF5">
    <property type="entry name" value="ELP3_MIAA_NIFB-LIKE RADICAL SAM CORE DOMAIN-CONTAINING PROTEIN"/>
    <property type="match status" value="1"/>
</dbReference>
<reference evidence="5 6" key="1">
    <citation type="submission" date="2017-06" db="EMBL/GenBank/DDBJ databases">
        <title>Draft genome sequence of anaerobic fermentative bacterium Anaeromicrobium sediminis DY2726D isolated from West Pacific Ocean sediments.</title>
        <authorList>
            <person name="Zeng X."/>
        </authorList>
    </citation>
    <scope>NUCLEOTIDE SEQUENCE [LARGE SCALE GENOMIC DNA]</scope>
    <source>
        <strain evidence="5 6">DY2726D</strain>
    </source>
</reference>
<dbReference type="Proteomes" id="UP000216024">
    <property type="component" value="Unassembled WGS sequence"/>
</dbReference>
<dbReference type="CDD" id="cd01335">
    <property type="entry name" value="Radical_SAM"/>
    <property type="match status" value="1"/>
</dbReference>
<dbReference type="InterPro" id="IPR006638">
    <property type="entry name" value="Elp3/MiaA/NifB-like_rSAM"/>
</dbReference>
<dbReference type="SFLD" id="SFLDS00029">
    <property type="entry name" value="Radical_SAM"/>
    <property type="match status" value="1"/>
</dbReference>
<dbReference type="GO" id="GO:0051536">
    <property type="term" value="F:iron-sulfur cluster binding"/>
    <property type="evidence" value="ECO:0007669"/>
    <property type="project" value="UniProtKB-KW"/>
</dbReference>
<dbReference type="InterPro" id="IPR040086">
    <property type="entry name" value="MJ0683-like"/>
</dbReference>
<dbReference type="EMBL" id="NIBG01000022">
    <property type="protein sequence ID" value="PAB57842.1"/>
    <property type="molecule type" value="Genomic_DNA"/>
</dbReference>
<dbReference type="InterPro" id="IPR007197">
    <property type="entry name" value="rSAM"/>
</dbReference>
<dbReference type="PANTHER" id="PTHR43432">
    <property type="entry name" value="SLR0285 PROTEIN"/>
    <property type="match status" value="1"/>
</dbReference>
<accession>A0A267MEM3</accession>
<keyword evidence="1" id="KW-0479">Metal-binding</keyword>
<sequence length="296" mass="34617">MDYIQTKTMITKNKNPHYWFGHDYNMNIYKGCNHGCIYCDSRSECYRIDNFDKVRAKENAIDILSKDLGRKRKKGVIGTGAMSDPYNPFEEELCLTRESLRLINEYGFGVSILTKSELIERDMDIIEKINKTSPVCIMMTITTFHDELCERIEPNVSVTSKRLQVIKKFAERGIFTGVVLVPILPFINDTRENILGITKAAYDNGAKFVYGSFGVTLRQNQRIYFYNKLDEFFPGIKEKYIRHYGEKYNCNSFNYKILRESFKDTCKELKLLYKMKDIINSYKPEKPVGRQISIFD</sequence>
<proteinExistence type="predicted"/>
<feature type="domain" description="Radical SAM core" evidence="4">
    <location>
        <begin position="18"/>
        <end position="242"/>
    </location>
</feature>
<keyword evidence="2" id="KW-0408">Iron</keyword>
<dbReference type="SFLD" id="SFLDG01084">
    <property type="entry name" value="Uncharacterised_Radical_SAM_Su"/>
    <property type="match status" value="1"/>
</dbReference>
<dbReference type="AlphaFoldDB" id="A0A267MEM3"/>
<dbReference type="InterPro" id="IPR058240">
    <property type="entry name" value="rSAM_sf"/>
</dbReference>
<dbReference type="Gene3D" id="3.80.30.30">
    <property type="match status" value="1"/>
</dbReference>
<evidence type="ECO:0000256" key="3">
    <source>
        <dbReference type="ARBA" id="ARBA00023014"/>
    </source>
</evidence>
<dbReference type="RefSeq" id="WP_095135067.1">
    <property type="nucleotide sequence ID" value="NZ_NIBG01000022.1"/>
</dbReference>
<keyword evidence="3" id="KW-0411">Iron-sulfur</keyword>
<dbReference type="Pfam" id="PF04055">
    <property type="entry name" value="Radical_SAM"/>
    <property type="match status" value="1"/>
</dbReference>
<evidence type="ECO:0000256" key="1">
    <source>
        <dbReference type="ARBA" id="ARBA00022723"/>
    </source>
</evidence>
<name>A0A267MEM3_9FIRM</name>
<comment type="caution">
    <text evidence="5">The sequence shown here is derived from an EMBL/GenBank/DDBJ whole genome shotgun (WGS) entry which is preliminary data.</text>
</comment>
<dbReference type="SUPFAM" id="SSF102114">
    <property type="entry name" value="Radical SAM enzymes"/>
    <property type="match status" value="1"/>
</dbReference>
<keyword evidence="6" id="KW-1185">Reference proteome</keyword>
<protein>
    <submittedName>
        <fullName evidence="5">Radical SAM protein</fullName>
    </submittedName>
</protein>
<dbReference type="PROSITE" id="PS51918">
    <property type="entry name" value="RADICAL_SAM"/>
    <property type="match status" value="1"/>
</dbReference>
<evidence type="ECO:0000259" key="4">
    <source>
        <dbReference type="PROSITE" id="PS51918"/>
    </source>
</evidence>
<dbReference type="GO" id="GO:0003824">
    <property type="term" value="F:catalytic activity"/>
    <property type="evidence" value="ECO:0007669"/>
    <property type="project" value="InterPro"/>
</dbReference>
<dbReference type="SMART" id="SM00729">
    <property type="entry name" value="Elp3"/>
    <property type="match status" value="1"/>
</dbReference>
<dbReference type="GO" id="GO:0046872">
    <property type="term" value="F:metal ion binding"/>
    <property type="evidence" value="ECO:0007669"/>
    <property type="project" value="UniProtKB-KW"/>
</dbReference>
<organism evidence="5 6">
    <name type="scientific">Anaeromicrobium sediminis</name>
    <dbReference type="NCBI Taxonomy" id="1478221"/>
    <lineage>
        <taxon>Bacteria</taxon>
        <taxon>Bacillati</taxon>
        <taxon>Bacillota</taxon>
        <taxon>Clostridia</taxon>
        <taxon>Peptostreptococcales</taxon>
        <taxon>Thermotaleaceae</taxon>
        <taxon>Anaeromicrobium</taxon>
    </lineage>
</organism>